<dbReference type="RefSeq" id="WP_331809957.1">
    <property type="nucleotide sequence ID" value="NZ_JAZHOU010000002.1"/>
</dbReference>
<dbReference type="Gene3D" id="1.10.10.10">
    <property type="entry name" value="Winged helix-like DNA-binding domain superfamily/Winged helix DNA-binding domain"/>
    <property type="match status" value="1"/>
</dbReference>
<dbReference type="SUPFAM" id="SSF48452">
    <property type="entry name" value="TPR-like"/>
    <property type="match status" value="3"/>
</dbReference>
<dbReference type="InterPro" id="IPR016032">
    <property type="entry name" value="Sig_transdc_resp-reg_C-effctor"/>
</dbReference>
<dbReference type="SMART" id="SM00028">
    <property type="entry name" value="TPR"/>
    <property type="match status" value="4"/>
</dbReference>
<dbReference type="InterPro" id="IPR019734">
    <property type="entry name" value="TPR_rpt"/>
</dbReference>
<name>A0ABU7W6R4_9FLAO</name>
<evidence type="ECO:0000313" key="5">
    <source>
        <dbReference type="Proteomes" id="UP001356704"/>
    </source>
</evidence>
<keyword evidence="1" id="KW-0802">TPR repeat</keyword>
<dbReference type="Gene3D" id="1.25.40.10">
    <property type="entry name" value="Tetratricopeptide repeat domain"/>
    <property type="match status" value="2"/>
</dbReference>
<evidence type="ECO:0008006" key="6">
    <source>
        <dbReference type="Google" id="ProtNLM"/>
    </source>
</evidence>
<evidence type="ECO:0000256" key="3">
    <source>
        <dbReference type="SAM" id="SignalP"/>
    </source>
</evidence>
<dbReference type="InterPro" id="IPR011990">
    <property type="entry name" value="TPR-like_helical_dom_sf"/>
</dbReference>
<protein>
    <recommendedName>
        <fullName evidence="6">Tetratricopeptide repeat protein</fullName>
    </recommendedName>
</protein>
<feature type="repeat" description="TPR" evidence="1">
    <location>
        <begin position="327"/>
        <end position="360"/>
    </location>
</feature>
<feature type="signal peptide" evidence="3">
    <location>
        <begin position="1"/>
        <end position="19"/>
    </location>
</feature>
<reference evidence="4 5" key="1">
    <citation type="submission" date="2024-02" db="EMBL/GenBank/DDBJ databases">
        <title>Winogradskyella poriferorum JCM 12885.</title>
        <authorList>
            <person name="Zhang D.-F."/>
            <person name="Fu Z.-Y."/>
        </authorList>
    </citation>
    <scope>NUCLEOTIDE SEQUENCE [LARGE SCALE GENOMIC DNA]</scope>
    <source>
        <strain evidence="4 5">JCM 12885</strain>
    </source>
</reference>
<organism evidence="4 5">
    <name type="scientific">Winogradskyella poriferorum</name>
    <dbReference type="NCBI Taxonomy" id="307627"/>
    <lineage>
        <taxon>Bacteria</taxon>
        <taxon>Pseudomonadati</taxon>
        <taxon>Bacteroidota</taxon>
        <taxon>Flavobacteriia</taxon>
        <taxon>Flavobacteriales</taxon>
        <taxon>Flavobacteriaceae</taxon>
        <taxon>Winogradskyella</taxon>
    </lineage>
</organism>
<evidence type="ECO:0000256" key="2">
    <source>
        <dbReference type="SAM" id="Phobius"/>
    </source>
</evidence>
<keyword evidence="5" id="KW-1185">Reference proteome</keyword>
<evidence type="ECO:0000256" key="1">
    <source>
        <dbReference type="PROSITE-ProRule" id="PRU00339"/>
    </source>
</evidence>
<dbReference type="PROSITE" id="PS50005">
    <property type="entry name" value="TPR"/>
    <property type="match status" value="1"/>
</dbReference>
<gene>
    <name evidence="4" type="ORF">V1468_09265</name>
</gene>
<sequence>MIFRVIILFILCFSSTIFAQQLETQIETLEQELNQESKPKEQITILEKLWQLTQYKDDNAAVKYAKQAIQISEEADLKNELAKSYERLGIAYSNLSKNKLSNNAYLKAIKLHKSLDNKRRISGIYMNQAINFKDEAKYDSALVYIENSKPFIDEYCCKDDSILMINYNSIKSNIYLEQGKYLLSLENAIKAAELSIIVKDTILYADNIATVGDANEALGNYGIAIKNLKESLSIYKSYDDTYFASSTSRKIGELYTNKQPIDVDSAKFYFNKALVLAKSIDADFLEMQTLNSTAEFLLQIKEFDEAKLKLEQSEELTLLINDDFSKSRIDLALGKIYYEEKNYDKALAKTKKALDQKQRIGLLAGTVDAYQHMAKIYKAKGDYKNALLNHEAYKKHSDSLYNKEKATRFDELQTKFETEKKVAEIALKNEEIKTLNAKAENDKLTKTLYGIGMFSFLSIAALLYLGFKQRIKKNKIEREKQEEIFKQEIDFKKKELASQTLHLVQKNTFIQELKENLEKIKKSPELFKVEFRRLVMLLKKESAEDKDWEVFKSYFSEVHNNFDNKIKAISKDITEKEIRLASFLRMNLSTKEIASMLNVLPDSVLKSKYRLKKKLELSKEEDLTQFLNTL</sequence>
<keyword evidence="3" id="KW-0732">Signal</keyword>
<keyword evidence="2" id="KW-0472">Membrane</keyword>
<comment type="caution">
    <text evidence="4">The sequence shown here is derived from an EMBL/GenBank/DDBJ whole genome shotgun (WGS) entry which is preliminary data.</text>
</comment>
<accession>A0ABU7W6R4</accession>
<feature type="transmembrane region" description="Helical" evidence="2">
    <location>
        <begin position="448"/>
        <end position="467"/>
    </location>
</feature>
<keyword evidence="2" id="KW-1133">Transmembrane helix</keyword>
<dbReference type="PANTHER" id="PTHR10098">
    <property type="entry name" value="RAPSYN-RELATED"/>
    <property type="match status" value="1"/>
</dbReference>
<dbReference type="Proteomes" id="UP001356704">
    <property type="component" value="Unassembled WGS sequence"/>
</dbReference>
<evidence type="ECO:0000313" key="4">
    <source>
        <dbReference type="EMBL" id="MEF3079193.1"/>
    </source>
</evidence>
<keyword evidence="2" id="KW-0812">Transmembrane</keyword>
<dbReference type="EMBL" id="JAZHOU010000002">
    <property type="protein sequence ID" value="MEF3079193.1"/>
    <property type="molecule type" value="Genomic_DNA"/>
</dbReference>
<feature type="chain" id="PRO_5045491284" description="Tetratricopeptide repeat protein" evidence="3">
    <location>
        <begin position="20"/>
        <end position="630"/>
    </location>
</feature>
<dbReference type="SUPFAM" id="SSF46894">
    <property type="entry name" value="C-terminal effector domain of the bipartite response regulators"/>
    <property type="match status" value="1"/>
</dbReference>
<proteinExistence type="predicted"/>
<dbReference type="InterPro" id="IPR036388">
    <property type="entry name" value="WH-like_DNA-bd_sf"/>
</dbReference>